<evidence type="ECO:0000256" key="3">
    <source>
        <dbReference type="ARBA" id="ARBA00023125"/>
    </source>
</evidence>
<reference evidence="9" key="1">
    <citation type="journal article" date="2023" name="Plant J.">
        <title>Genome sequences and population genomics provide insights into the demographic history, inbreeding, and mutation load of two 'living fossil' tree species of Dipteronia.</title>
        <authorList>
            <person name="Feng Y."/>
            <person name="Comes H.P."/>
            <person name="Chen J."/>
            <person name="Zhu S."/>
            <person name="Lu R."/>
            <person name="Zhang X."/>
            <person name="Li P."/>
            <person name="Qiu J."/>
            <person name="Olsen K.M."/>
            <person name="Qiu Y."/>
        </authorList>
    </citation>
    <scope>NUCLEOTIDE SEQUENCE</scope>
    <source>
        <strain evidence="9">KIB01</strain>
    </source>
</reference>
<evidence type="ECO:0000259" key="8">
    <source>
        <dbReference type="Pfam" id="PF22754"/>
    </source>
</evidence>
<comment type="caution">
    <text evidence="9">The sequence shown here is derived from an EMBL/GenBank/DDBJ whole genome shotgun (WGS) entry which is preliminary data.</text>
</comment>
<dbReference type="Gene3D" id="4.10.280.10">
    <property type="entry name" value="Helix-loop-helix DNA-binding domain"/>
    <property type="match status" value="1"/>
</dbReference>
<organism evidence="9 10">
    <name type="scientific">Dipteronia dyeriana</name>
    <dbReference type="NCBI Taxonomy" id="168575"/>
    <lineage>
        <taxon>Eukaryota</taxon>
        <taxon>Viridiplantae</taxon>
        <taxon>Streptophyta</taxon>
        <taxon>Embryophyta</taxon>
        <taxon>Tracheophyta</taxon>
        <taxon>Spermatophyta</taxon>
        <taxon>Magnoliopsida</taxon>
        <taxon>eudicotyledons</taxon>
        <taxon>Gunneridae</taxon>
        <taxon>Pentapetalae</taxon>
        <taxon>rosids</taxon>
        <taxon>malvids</taxon>
        <taxon>Sapindales</taxon>
        <taxon>Sapindaceae</taxon>
        <taxon>Hippocastanoideae</taxon>
        <taxon>Acereae</taxon>
        <taxon>Dipteronia</taxon>
    </lineage>
</organism>
<dbReference type="GO" id="GO:0046983">
    <property type="term" value="F:protein dimerization activity"/>
    <property type="evidence" value="ECO:0007669"/>
    <property type="project" value="InterPro"/>
</dbReference>
<accession>A0AAD9XMY1</accession>
<dbReference type="SUPFAM" id="SSF47459">
    <property type="entry name" value="HLH, helix-loop-helix DNA-binding domain"/>
    <property type="match status" value="1"/>
</dbReference>
<dbReference type="GO" id="GO:0000976">
    <property type="term" value="F:transcription cis-regulatory region binding"/>
    <property type="evidence" value="ECO:0007669"/>
    <property type="project" value="TreeGrafter"/>
</dbReference>
<protein>
    <recommendedName>
        <fullName evidence="6">Transcription factor</fullName>
        <shortName evidence="6">bHLH transcription factor</shortName>
    </recommendedName>
    <alternativeName>
        <fullName evidence="6">Basic helix-loop-helix protein</fullName>
    </alternativeName>
</protein>
<evidence type="ECO:0000256" key="5">
    <source>
        <dbReference type="ARBA" id="ARBA00023242"/>
    </source>
</evidence>
<keyword evidence="2 6" id="KW-0805">Transcription regulation</keyword>
<feature type="domain" description="Plant bHLH transcription factor ACT-like" evidence="8">
    <location>
        <begin position="73"/>
        <end position="145"/>
    </location>
</feature>
<evidence type="ECO:0000256" key="4">
    <source>
        <dbReference type="ARBA" id="ARBA00023163"/>
    </source>
</evidence>
<dbReference type="InterPro" id="IPR036638">
    <property type="entry name" value="HLH_DNA-bd_sf"/>
</dbReference>
<dbReference type="GO" id="GO:0003700">
    <property type="term" value="F:DNA-binding transcription factor activity"/>
    <property type="evidence" value="ECO:0007669"/>
    <property type="project" value="InterPro"/>
</dbReference>
<dbReference type="GO" id="GO:0005634">
    <property type="term" value="C:nucleus"/>
    <property type="evidence" value="ECO:0007669"/>
    <property type="project" value="UniProtKB-SubCell"/>
</dbReference>
<feature type="region of interest" description="Disordered" evidence="7">
    <location>
        <begin position="38"/>
        <end position="65"/>
    </location>
</feature>
<keyword evidence="5 6" id="KW-0539">Nucleus</keyword>
<evidence type="ECO:0000256" key="2">
    <source>
        <dbReference type="ARBA" id="ARBA00023015"/>
    </source>
</evidence>
<feature type="compositionally biased region" description="Basic and acidic residues" evidence="7">
    <location>
        <begin position="38"/>
        <end position="49"/>
    </location>
</feature>
<keyword evidence="3" id="KW-0238">DNA-binding</keyword>
<gene>
    <name evidence="9" type="ORF">Ddye_001083</name>
</gene>
<sequence length="153" mass="17034">MDKASLLGDAISYINELKNKLQSAESDKEDLQKQLDSMKKELAGGKDARSGSTTSDQELKMSSHGSSKLVDMDIEVKIIGWDAMIRIQSSKRNHPAARLMSALRELDLEVHHASVSVVNDLMIQQATVKMGSRFYTQDQLKFALTSKFSDSTR</sequence>
<dbReference type="EMBL" id="JANJYI010000001">
    <property type="protein sequence ID" value="KAK2662509.1"/>
    <property type="molecule type" value="Genomic_DNA"/>
</dbReference>
<keyword evidence="4 6" id="KW-0804">Transcription</keyword>
<evidence type="ECO:0000256" key="1">
    <source>
        <dbReference type="ARBA" id="ARBA00004123"/>
    </source>
</evidence>
<dbReference type="AlphaFoldDB" id="A0AAD9XMY1"/>
<evidence type="ECO:0000313" key="10">
    <source>
        <dbReference type="Proteomes" id="UP001280121"/>
    </source>
</evidence>
<proteinExistence type="predicted"/>
<dbReference type="InterPro" id="IPR045084">
    <property type="entry name" value="AIB/MYC-like"/>
</dbReference>
<keyword evidence="10" id="KW-1185">Reference proteome</keyword>
<dbReference type="PANTHER" id="PTHR11514">
    <property type="entry name" value="MYC"/>
    <property type="match status" value="1"/>
</dbReference>
<comment type="subcellular location">
    <subcellularLocation>
        <location evidence="1 6">Nucleus</location>
    </subcellularLocation>
</comment>
<dbReference type="Pfam" id="PF22754">
    <property type="entry name" value="bHLH-TF_ACT-like_plant"/>
    <property type="match status" value="1"/>
</dbReference>
<dbReference type="InterPro" id="IPR054502">
    <property type="entry name" value="bHLH-TF_ACT-like_plant"/>
</dbReference>
<dbReference type="Proteomes" id="UP001280121">
    <property type="component" value="Unassembled WGS sequence"/>
</dbReference>
<name>A0AAD9XMY1_9ROSI</name>
<evidence type="ECO:0000256" key="6">
    <source>
        <dbReference type="RuleBase" id="RU369104"/>
    </source>
</evidence>
<evidence type="ECO:0000256" key="7">
    <source>
        <dbReference type="SAM" id="MobiDB-lite"/>
    </source>
</evidence>
<dbReference type="PANTHER" id="PTHR11514:SF43">
    <property type="entry name" value="TRANSCRIPTION FACTOR MYC2"/>
    <property type="match status" value="1"/>
</dbReference>
<evidence type="ECO:0000313" key="9">
    <source>
        <dbReference type="EMBL" id="KAK2662509.1"/>
    </source>
</evidence>